<feature type="region of interest" description="Disordered" evidence="11">
    <location>
        <begin position="286"/>
        <end position="338"/>
    </location>
</feature>
<dbReference type="GO" id="GO:0003729">
    <property type="term" value="F:mRNA binding"/>
    <property type="evidence" value="ECO:0007669"/>
    <property type="project" value="InterPro"/>
</dbReference>
<evidence type="ECO:0000256" key="11">
    <source>
        <dbReference type="SAM" id="MobiDB-lite"/>
    </source>
</evidence>
<dbReference type="EMBL" id="LR743596">
    <property type="protein sequence ID" value="CAA2625978.1"/>
    <property type="molecule type" value="Genomic_DNA"/>
</dbReference>
<keyword evidence="14" id="KW-1185">Reference proteome</keyword>
<feature type="compositionally biased region" description="Basic and acidic residues" evidence="11">
    <location>
        <begin position="22"/>
        <end position="33"/>
    </location>
</feature>
<sequence>MPTAPWMRGPLVLPPGMKRNGKPGEKSLTEKVRGGRSRLAMKKIVQSIARLGELSHLEQDESMEELRGEVSDGGKSPMEEVLDRRSRLATKNIIQRIARLGELNRSDIDEEEKEDEIRTKGDPAIGNQPFSGKMPWVGSEKPLIFPRVKKPRTLTAAELILPEPLLARLRMEARKLNKWVKAKKAGVTDDVVDEIRATWRREELAMVRFVEPLCRNMDRAREIIEIFLKLTQIAVGKIGCSIIKTSSLWLLFDDRKNRKIKTGGLVIWSKKDTLVVLRGNNDQDTSKYIHASPHSESEKSLLSSPISELSSPKTGVTSSMPFLEDTEDHSRPESRIDDLNDCAESITGTLFEREVNRLLDGLGPRFIDWWWSTPLPVDADLLPDVVPDFRPPFRLCPPNVRSKLTDDELTHLRKLAHPLPTHFALGKNSKLQGVAAAIIKLWEKSPIAKVAVKWGILNTDNEKMANELKASWKWFMYNFYSPLLAH</sequence>
<dbReference type="GO" id="GO:0006397">
    <property type="term" value="P:mRNA processing"/>
    <property type="evidence" value="ECO:0007669"/>
    <property type="project" value="UniProtKB-KW"/>
</dbReference>
<dbReference type="InterPro" id="IPR045278">
    <property type="entry name" value="CRS1/CFM2/CFM3"/>
</dbReference>
<dbReference type="Gene3D" id="3.30.110.60">
    <property type="entry name" value="YhbY-like"/>
    <property type="match status" value="2"/>
</dbReference>
<feature type="region of interest" description="Disordered" evidence="11">
    <location>
        <begin position="110"/>
        <end position="132"/>
    </location>
</feature>
<feature type="domain" description="CRM" evidence="12">
    <location>
        <begin position="159"/>
        <end position="289"/>
    </location>
</feature>
<feature type="compositionally biased region" description="Low complexity" evidence="11">
    <location>
        <begin position="300"/>
        <end position="312"/>
    </location>
</feature>
<proteinExistence type="predicted"/>
<keyword evidence="7" id="KW-0809">Transit peptide</keyword>
<keyword evidence="9" id="KW-0687">Ribonucleoprotein</keyword>
<feature type="region of interest" description="Disordered" evidence="11">
    <location>
        <begin position="59"/>
        <end position="79"/>
    </location>
</feature>
<dbReference type="AlphaFoldDB" id="A0A7I8J5G5"/>
<dbReference type="SUPFAM" id="SSF75471">
    <property type="entry name" value="YhbY-like"/>
    <property type="match status" value="2"/>
</dbReference>
<dbReference type="InterPro" id="IPR035920">
    <property type="entry name" value="YhbY-like_sf"/>
</dbReference>
<keyword evidence="8" id="KW-0508">mRNA splicing</keyword>
<evidence type="ECO:0000256" key="10">
    <source>
        <dbReference type="PROSITE-ProRule" id="PRU00626"/>
    </source>
</evidence>
<comment type="subcellular location">
    <subcellularLocation>
        <location evidence="1">Plastid</location>
        <location evidence="1">Chloroplast</location>
    </subcellularLocation>
</comment>
<name>A0A7I8J5G5_SPIIN</name>
<evidence type="ECO:0000256" key="2">
    <source>
        <dbReference type="ARBA" id="ARBA00022528"/>
    </source>
</evidence>
<dbReference type="PANTHER" id="PTHR31846">
    <property type="entry name" value="CRS1 / YHBY (CRM) DOMAIN-CONTAINING PROTEIN"/>
    <property type="match status" value="1"/>
</dbReference>
<evidence type="ECO:0000256" key="3">
    <source>
        <dbReference type="ARBA" id="ARBA00022640"/>
    </source>
</evidence>
<evidence type="ECO:0000256" key="1">
    <source>
        <dbReference type="ARBA" id="ARBA00004229"/>
    </source>
</evidence>
<feature type="domain" description="CRM" evidence="12">
    <location>
        <begin position="402"/>
        <end position="486"/>
    </location>
</feature>
<evidence type="ECO:0000256" key="7">
    <source>
        <dbReference type="ARBA" id="ARBA00022946"/>
    </source>
</evidence>
<evidence type="ECO:0000256" key="4">
    <source>
        <dbReference type="ARBA" id="ARBA00022664"/>
    </source>
</evidence>
<evidence type="ECO:0000313" key="13">
    <source>
        <dbReference type="EMBL" id="CAA2625978.1"/>
    </source>
</evidence>
<evidence type="ECO:0000256" key="6">
    <source>
        <dbReference type="ARBA" id="ARBA00022884"/>
    </source>
</evidence>
<organism evidence="13">
    <name type="scientific">Spirodela intermedia</name>
    <name type="common">Intermediate duckweed</name>
    <dbReference type="NCBI Taxonomy" id="51605"/>
    <lineage>
        <taxon>Eukaryota</taxon>
        <taxon>Viridiplantae</taxon>
        <taxon>Streptophyta</taxon>
        <taxon>Embryophyta</taxon>
        <taxon>Tracheophyta</taxon>
        <taxon>Spermatophyta</taxon>
        <taxon>Magnoliopsida</taxon>
        <taxon>Liliopsida</taxon>
        <taxon>Araceae</taxon>
        <taxon>Lemnoideae</taxon>
        <taxon>Spirodela</taxon>
    </lineage>
</organism>
<protein>
    <recommendedName>
        <fullName evidence="12">CRM domain-containing protein</fullName>
    </recommendedName>
</protein>
<dbReference type="PANTHER" id="PTHR31846:SF10">
    <property type="entry name" value="CHLOROPLASTIC GROUP IIA INTRON SPLICING FACILITATOR CRS1, CHLOROPLASTIC"/>
    <property type="match status" value="1"/>
</dbReference>
<dbReference type="PROSITE" id="PS51295">
    <property type="entry name" value="CRM"/>
    <property type="match status" value="2"/>
</dbReference>
<feature type="compositionally biased region" description="Basic and acidic residues" evidence="11">
    <location>
        <begin position="328"/>
        <end position="338"/>
    </location>
</feature>
<dbReference type="Proteomes" id="UP001189122">
    <property type="component" value="Unassembled WGS sequence"/>
</dbReference>
<keyword evidence="4" id="KW-0507">mRNA processing</keyword>
<evidence type="ECO:0000313" key="14">
    <source>
        <dbReference type="Proteomes" id="UP001189122"/>
    </source>
</evidence>
<evidence type="ECO:0000256" key="5">
    <source>
        <dbReference type="ARBA" id="ARBA00022737"/>
    </source>
</evidence>
<reference evidence="13 14" key="1">
    <citation type="submission" date="2019-12" db="EMBL/GenBank/DDBJ databases">
        <authorList>
            <person name="Scholz U."/>
            <person name="Mascher M."/>
            <person name="Fiebig A."/>
        </authorList>
    </citation>
    <scope>NUCLEOTIDE SEQUENCE</scope>
</reference>
<dbReference type="SMART" id="SM01103">
    <property type="entry name" value="CRS1_YhbY"/>
    <property type="match status" value="2"/>
</dbReference>
<accession>A0A7I8J5G5</accession>
<dbReference type="EMBL" id="CACRZD030000009">
    <property type="protein sequence ID" value="CAA6665309.1"/>
    <property type="molecule type" value="Genomic_DNA"/>
</dbReference>
<keyword evidence="2" id="KW-0150">Chloroplast</keyword>
<feature type="region of interest" description="Disordered" evidence="11">
    <location>
        <begin position="1"/>
        <end position="35"/>
    </location>
</feature>
<dbReference type="GO" id="GO:1990904">
    <property type="term" value="C:ribonucleoprotein complex"/>
    <property type="evidence" value="ECO:0007669"/>
    <property type="project" value="UniProtKB-KW"/>
</dbReference>
<keyword evidence="6 10" id="KW-0694">RNA-binding</keyword>
<evidence type="ECO:0000256" key="8">
    <source>
        <dbReference type="ARBA" id="ARBA00023187"/>
    </source>
</evidence>
<evidence type="ECO:0000259" key="12">
    <source>
        <dbReference type="PROSITE" id="PS51295"/>
    </source>
</evidence>
<keyword evidence="5" id="KW-0677">Repeat</keyword>
<dbReference type="InterPro" id="IPR001890">
    <property type="entry name" value="RNA-binding_CRM"/>
</dbReference>
<dbReference type="GO" id="GO:0000373">
    <property type="term" value="P:Group II intron splicing"/>
    <property type="evidence" value="ECO:0007669"/>
    <property type="project" value="UniProtKB-ARBA"/>
</dbReference>
<dbReference type="GO" id="GO:0009507">
    <property type="term" value="C:chloroplast"/>
    <property type="evidence" value="ECO:0007669"/>
    <property type="project" value="UniProtKB-SubCell"/>
</dbReference>
<keyword evidence="3" id="KW-0934">Plastid</keyword>
<evidence type="ECO:0000256" key="9">
    <source>
        <dbReference type="ARBA" id="ARBA00023274"/>
    </source>
</evidence>
<gene>
    <name evidence="13" type="ORF">SI7747_09011698</name>
</gene>
<dbReference type="Pfam" id="PF01985">
    <property type="entry name" value="CRS1_YhbY"/>
    <property type="match status" value="2"/>
</dbReference>